<name>A0ABP0DCG0_9PEZI</name>
<protein>
    <submittedName>
        <fullName evidence="1">Uncharacterized protein</fullName>
    </submittedName>
</protein>
<proteinExistence type="predicted"/>
<evidence type="ECO:0000313" key="2">
    <source>
        <dbReference type="Proteomes" id="UP001642501"/>
    </source>
</evidence>
<gene>
    <name evidence="1" type="ORF">SEPCBS57363_001833</name>
</gene>
<dbReference type="Proteomes" id="UP001642501">
    <property type="component" value="Unassembled WGS sequence"/>
</dbReference>
<reference evidence="1 2" key="1">
    <citation type="submission" date="2024-01" db="EMBL/GenBank/DDBJ databases">
        <authorList>
            <person name="Allen C."/>
            <person name="Tagirdzhanova G."/>
        </authorList>
    </citation>
    <scope>NUCLEOTIDE SEQUENCE [LARGE SCALE GENOMIC DNA]</scope>
    <source>
        <strain evidence="1 2">CBS 573.63</strain>
    </source>
</reference>
<sequence length="101" mass="10911">MAEATDKEANIAAITALIADIEKDDIFCDDALHGLVQATLEDWTAADLETVGRAHLTKLGRILRQRGVYVGSHNAANGGQAQSLLDTVNVEEPLEWPKDTL</sequence>
<comment type="caution">
    <text evidence="1">The sequence shown here is derived from an EMBL/GenBank/DDBJ whole genome shotgun (WGS) entry which is preliminary data.</text>
</comment>
<accession>A0ABP0DCG0</accession>
<keyword evidence="2" id="KW-1185">Reference proteome</keyword>
<organism evidence="1 2">
    <name type="scientific">Sporothrix epigloea</name>
    <dbReference type="NCBI Taxonomy" id="1892477"/>
    <lineage>
        <taxon>Eukaryota</taxon>
        <taxon>Fungi</taxon>
        <taxon>Dikarya</taxon>
        <taxon>Ascomycota</taxon>
        <taxon>Pezizomycotina</taxon>
        <taxon>Sordariomycetes</taxon>
        <taxon>Sordariomycetidae</taxon>
        <taxon>Ophiostomatales</taxon>
        <taxon>Ophiostomataceae</taxon>
        <taxon>Sporothrix</taxon>
    </lineage>
</organism>
<evidence type="ECO:0000313" key="1">
    <source>
        <dbReference type="EMBL" id="CAK7265920.1"/>
    </source>
</evidence>
<dbReference type="EMBL" id="CAWUOM010000021">
    <property type="protein sequence ID" value="CAK7265920.1"/>
    <property type="molecule type" value="Genomic_DNA"/>
</dbReference>